<dbReference type="EMBL" id="UZAM01006858">
    <property type="protein sequence ID" value="VDO94663.1"/>
    <property type="molecule type" value="Genomic_DNA"/>
</dbReference>
<dbReference type="GO" id="GO:0016791">
    <property type="term" value="F:phosphatase activity"/>
    <property type="evidence" value="ECO:0007669"/>
    <property type="project" value="TreeGrafter"/>
</dbReference>
<dbReference type="PANTHER" id="PTHR11567:SF110">
    <property type="entry name" value="2-PHOSPHOXYLOSE PHOSPHATASE 1"/>
    <property type="match status" value="1"/>
</dbReference>
<sequence length="176" mass="19565">MLTPLCLLFALSVVDSELQLVQVKGCKQQVRLGQFLRNLYGELLGSGYNSSEELLARIANFTGLSKLDFLSIGDVNSALSRQHDGNLLSLLSAMKVPIDQIPPVASSIMFELDREKDNYFVRVSYHNDTASEEAYPIIPHGCPLEKCPFEVFKESLANVTLPSVEVRNVLCYLPNN</sequence>
<dbReference type="SUPFAM" id="SSF53254">
    <property type="entry name" value="Phosphoglycerate mutase-like"/>
    <property type="match status" value="1"/>
</dbReference>
<evidence type="ECO:0000313" key="4">
    <source>
        <dbReference type="Proteomes" id="UP000270296"/>
    </source>
</evidence>
<keyword evidence="1" id="KW-0378">Hydrolase</keyword>
<evidence type="ECO:0000313" key="5">
    <source>
        <dbReference type="WBParaSite" id="SBAD_0000161101-mRNA-1"/>
    </source>
</evidence>
<reference evidence="5" key="1">
    <citation type="submission" date="2016-06" db="UniProtKB">
        <authorList>
            <consortium name="WormBaseParasite"/>
        </authorList>
    </citation>
    <scope>IDENTIFICATION</scope>
</reference>
<accession>A0A183ID46</accession>
<dbReference type="WBParaSite" id="SBAD_0000161101-mRNA-1">
    <property type="protein sequence ID" value="SBAD_0000161101-mRNA-1"/>
    <property type="gene ID" value="SBAD_0000161101"/>
</dbReference>
<reference evidence="3 4" key="2">
    <citation type="submission" date="2018-11" db="EMBL/GenBank/DDBJ databases">
        <authorList>
            <consortium name="Pathogen Informatics"/>
        </authorList>
    </citation>
    <scope>NUCLEOTIDE SEQUENCE [LARGE SCALE GENOMIC DNA]</scope>
</reference>
<keyword evidence="2" id="KW-0732">Signal</keyword>
<dbReference type="PANTHER" id="PTHR11567">
    <property type="entry name" value="ACID PHOSPHATASE-RELATED"/>
    <property type="match status" value="1"/>
</dbReference>
<evidence type="ECO:0000256" key="2">
    <source>
        <dbReference type="SAM" id="SignalP"/>
    </source>
</evidence>
<evidence type="ECO:0000313" key="3">
    <source>
        <dbReference type="EMBL" id="VDO94663.1"/>
    </source>
</evidence>
<dbReference type="InterPro" id="IPR050645">
    <property type="entry name" value="Histidine_acid_phosphatase"/>
</dbReference>
<dbReference type="Proteomes" id="UP000270296">
    <property type="component" value="Unassembled WGS sequence"/>
</dbReference>
<proteinExistence type="predicted"/>
<organism evidence="5">
    <name type="scientific">Soboliphyme baturini</name>
    <dbReference type="NCBI Taxonomy" id="241478"/>
    <lineage>
        <taxon>Eukaryota</taxon>
        <taxon>Metazoa</taxon>
        <taxon>Ecdysozoa</taxon>
        <taxon>Nematoda</taxon>
        <taxon>Enoplea</taxon>
        <taxon>Dorylaimia</taxon>
        <taxon>Dioctophymatida</taxon>
        <taxon>Dioctophymatoidea</taxon>
        <taxon>Soboliphymatidae</taxon>
        <taxon>Soboliphyme</taxon>
    </lineage>
</organism>
<gene>
    <name evidence="3" type="ORF">SBAD_LOCUS1540</name>
</gene>
<dbReference type="Gene3D" id="3.40.50.1240">
    <property type="entry name" value="Phosphoglycerate mutase-like"/>
    <property type="match status" value="1"/>
</dbReference>
<dbReference type="AlphaFoldDB" id="A0A183ID46"/>
<keyword evidence="4" id="KW-1185">Reference proteome</keyword>
<name>A0A183ID46_9BILA</name>
<dbReference type="OrthoDB" id="10257284at2759"/>
<dbReference type="InterPro" id="IPR029033">
    <property type="entry name" value="His_PPase_superfam"/>
</dbReference>
<evidence type="ECO:0000256" key="1">
    <source>
        <dbReference type="ARBA" id="ARBA00022801"/>
    </source>
</evidence>
<feature type="chain" id="PRO_5043139956" evidence="2">
    <location>
        <begin position="17"/>
        <end position="176"/>
    </location>
</feature>
<feature type="signal peptide" evidence="2">
    <location>
        <begin position="1"/>
        <end position="16"/>
    </location>
</feature>
<protein>
    <submittedName>
        <fullName evidence="5">Inositol-pentakisphosphate 2-kinase</fullName>
    </submittedName>
</protein>